<evidence type="ECO:0000256" key="1">
    <source>
        <dbReference type="ARBA" id="ARBA00004496"/>
    </source>
</evidence>
<dbReference type="Pfam" id="PF14011">
    <property type="entry name" value="ESX-1_EspG"/>
    <property type="match status" value="1"/>
</dbReference>
<dbReference type="Proteomes" id="UP001500603">
    <property type="component" value="Unassembled WGS sequence"/>
</dbReference>
<comment type="subcellular location">
    <subcellularLocation>
        <location evidence="1">Cytoplasm</location>
    </subcellularLocation>
</comment>
<evidence type="ECO:0000256" key="3">
    <source>
        <dbReference type="ARBA" id="ARBA00022490"/>
    </source>
</evidence>
<dbReference type="EMBL" id="BAABJM010000002">
    <property type="protein sequence ID" value="GAA5055864.1"/>
    <property type="molecule type" value="Genomic_DNA"/>
</dbReference>
<protein>
    <recommendedName>
        <fullName evidence="7">ESX secretion-associated protein EspG</fullName>
    </recommendedName>
</protein>
<comment type="caution">
    <text evidence="5">The sequence shown here is derived from an EMBL/GenBank/DDBJ whole genome shotgun (WGS) entry which is preliminary data.</text>
</comment>
<evidence type="ECO:0000313" key="5">
    <source>
        <dbReference type="EMBL" id="GAA5055864.1"/>
    </source>
</evidence>
<dbReference type="InterPro" id="IPR025734">
    <property type="entry name" value="EspG"/>
</dbReference>
<accession>A0ABP9KC86</accession>
<keyword evidence="3" id="KW-0963">Cytoplasm</keyword>
<keyword evidence="6" id="KW-1185">Reference proteome</keyword>
<evidence type="ECO:0000313" key="6">
    <source>
        <dbReference type="Proteomes" id="UP001500603"/>
    </source>
</evidence>
<evidence type="ECO:0000256" key="2">
    <source>
        <dbReference type="ARBA" id="ARBA00006411"/>
    </source>
</evidence>
<gene>
    <name evidence="5" type="ORF">GCM10023318_32530</name>
</gene>
<evidence type="ECO:0000256" key="4">
    <source>
        <dbReference type="ARBA" id="ARBA00023186"/>
    </source>
</evidence>
<organism evidence="5 6">
    <name type="scientific">Nocardia callitridis</name>
    <dbReference type="NCBI Taxonomy" id="648753"/>
    <lineage>
        <taxon>Bacteria</taxon>
        <taxon>Bacillati</taxon>
        <taxon>Actinomycetota</taxon>
        <taxon>Actinomycetes</taxon>
        <taxon>Mycobacteriales</taxon>
        <taxon>Nocardiaceae</taxon>
        <taxon>Nocardia</taxon>
    </lineage>
</organism>
<name>A0ABP9KC86_9NOCA</name>
<reference evidence="6" key="1">
    <citation type="journal article" date="2019" name="Int. J. Syst. Evol. Microbiol.">
        <title>The Global Catalogue of Microorganisms (GCM) 10K type strain sequencing project: providing services to taxonomists for standard genome sequencing and annotation.</title>
        <authorList>
            <consortium name="The Broad Institute Genomics Platform"/>
            <consortium name="The Broad Institute Genome Sequencing Center for Infectious Disease"/>
            <person name="Wu L."/>
            <person name="Ma J."/>
        </authorList>
    </citation>
    <scope>NUCLEOTIDE SEQUENCE [LARGE SCALE GENOMIC DNA]</scope>
    <source>
        <strain evidence="6">JCM 18298</strain>
    </source>
</reference>
<proteinExistence type="inferred from homology"/>
<comment type="similarity">
    <text evidence="2">Belongs to the EspG family.</text>
</comment>
<sequence length="260" mass="28436">MSRTWSFTDVEFVALWEGVTDEALVAPLTFTSRTPRIDAYKREMHTVRARLSARLGPTFTPVMQTISRPDIRITAQGWNGAKPEDPTAIIRVLGARQGQQAYVVEQLPGETIWHSGGFRITECEVIGLAGAVVAYLPDTGAGQTEDVAITIPGGDGMDHRYGRSVATRSVEDTLSSVSDALLRKPVSRLGIIRVLQGRSIYGPRGLTEHTISWRDVIDDGRYAIGPGTPPVLRGVDARRLTEMTNVRVAEVVRAIKDETA</sequence>
<keyword evidence="4" id="KW-0143">Chaperone</keyword>
<evidence type="ECO:0008006" key="7">
    <source>
        <dbReference type="Google" id="ProtNLM"/>
    </source>
</evidence>
<dbReference type="RefSeq" id="WP_345496200.1">
    <property type="nucleotide sequence ID" value="NZ_BAABJM010000002.1"/>
</dbReference>